<dbReference type="InterPro" id="IPR046342">
    <property type="entry name" value="CBS_dom_sf"/>
</dbReference>
<evidence type="ECO:0000256" key="8">
    <source>
        <dbReference type="ARBA" id="ARBA00023214"/>
    </source>
</evidence>
<feature type="transmembrane region" description="Helical" evidence="12">
    <location>
        <begin position="355"/>
        <end position="377"/>
    </location>
</feature>
<evidence type="ECO:0000313" key="15">
    <source>
        <dbReference type="Proteomes" id="UP000261284"/>
    </source>
</evidence>
<dbReference type="InterPro" id="IPR001807">
    <property type="entry name" value="ClC"/>
</dbReference>
<dbReference type="InterPro" id="IPR000644">
    <property type="entry name" value="CBS_dom"/>
</dbReference>
<evidence type="ECO:0000256" key="12">
    <source>
        <dbReference type="SAM" id="Phobius"/>
    </source>
</evidence>
<feature type="region of interest" description="Disordered" evidence="11">
    <location>
        <begin position="1"/>
        <end position="22"/>
    </location>
</feature>
<evidence type="ECO:0000256" key="1">
    <source>
        <dbReference type="ARBA" id="ARBA00004141"/>
    </source>
</evidence>
<dbReference type="OrthoDB" id="9812438at2"/>
<feature type="transmembrane region" description="Helical" evidence="12">
    <location>
        <begin position="34"/>
        <end position="59"/>
    </location>
</feature>
<dbReference type="PANTHER" id="PTHR43427">
    <property type="entry name" value="CHLORIDE CHANNEL PROTEIN CLC-E"/>
    <property type="match status" value="1"/>
</dbReference>
<keyword evidence="10" id="KW-0129">CBS domain</keyword>
<dbReference type="GO" id="GO:0034707">
    <property type="term" value="C:chloride channel complex"/>
    <property type="evidence" value="ECO:0007669"/>
    <property type="project" value="UniProtKB-KW"/>
</dbReference>
<evidence type="ECO:0000259" key="13">
    <source>
        <dbReference type="PROSITE" id="PS51371"/>
    </source>
</evidence>
<feature type="transmembrane region" description="Helical" evidence="12">
    <location>
        <begin position="423"/>
        <end position="442"/>
    </location>
</feature>
<comment type="subcellular location">
    <subcellularLocation>
        <location evidence="1">Membrane</location>
        <topology evidence="1">Multi-pass membrane protein</topology>
    </subcellularLocation>
</comment>
<dbReference type="InterPro" id="IPR050368">
    <property type="entry name" value="ClC-type_chloride_channel"/>
</dbReference>
<comment type="caution">
    <text evidence="14">The sequence shown here is derived from an EMBL/GenBank/DDBJ whole genome shotgun (WGS) entry which is preliminary data.</text>
</comment>
<dbReference type="Pfam" id="PF00654">
    <property type="entry name" value="Voltage_CLC"/>
    <property type="match status" value="1"/>
</dbReference>
<feature type="transmembrane region" description="Helical" evidence="12">
    <location>
        <begin position="180"/>
        <end position="205"/>
    </location>
</feature>
<dbReference type="EMBL" id="QTJU01000010">
    <property type="protein sequence ID" value="RFM26293.1"/>
    <property type="molecule type" value="Genomic_DNA"/>
</dbReference>
<gene>
    <name evidence="14" type="ORF">DXN05_20505</name>
</gene>
<keyword evidence="6 12" id="KW-0472">Membrane</keyword>
<evidence type="ECO:0000313" key="14">
    <source>
        <dbReference type="EMBL" id="RFM26293.1"/>
    </source>
</evidence>
<keyword evidence="8" id="KW-0868">Chloride</keyword>
<evidence type="ECO:0000256" key="6">
    <source>
        <dbReference type="ARBA" id="ARBA00023136"/>
    </source>
</evidence>
<evidence type="ECO:0000256" key="11">
    <source>
        <dbReference type="SAM" id="MobiDB-lite"/>
    </source>
</evidence>
<organism evidence="14 15">
    <name type="scientific">Deminuibacter soli</name>
    <dbReference type="NCBI Taxonomy" id="2291815"/>
    <lineage>
        <taxon>Bacteria</taxon>
        <taxon>Pseudomonadati</taxon>
        <taxon>Bacteroidota</taxon>
        <taxon>Chitinophagia</taxon>
        <taxon>Chitinophagales</taxon>
        <taxon>Chitinophagaceae</taxon>
        <taxon>Deminuibacter</taxon>
    </lineage>
</organism>
<proteinExistence type="predicted"/>
<name>A0A3E1NE92_9BACT</name>
<protein>
    <submittedName>
        <fullName evidence="14">Chloride channel protein</fullName>
    </submittedName>
</protein>
<keyword evidence="7" id="KW-0869">Chloride channel</keyword>
<dbReference type="Proteomes" id="UP000261284">
    <property type="component" value="Unassembled WGS sequence"/>
</dbReference>
<evidence type="ECO:0000256" key="9">
    <source>
        <dbReference type="ARBA" id="ARBA00023303"/>
    </source>
</evidence>
<keyword evidence="4 12" id="KW-1133">Transmembrane helix</keyword>
<dbReference type="PROSITE" id="PS51371">
    <property type="entry name" value="CBS"/>
    <property type="match status" value="1"/>
</dbReference>
<evidence type="ECO:0000256" key="7">
    <source>
        <dbReference type="ARBA" id="ARBA00023173"/>
    </source>
</evidence>
<evidence type="ECO:0000256" key="5">
    <source>
        <dbReference type="ARBA" id="ARBA00023065"/>
    </source>
</evidence>
<dbReference type="CDD" id="cd00400">
    <property type="entry name" value="Voltage_gated_ClC"/>
    <property type="match status" value="1"/>
</dbReference>
<evidence type="ECO:0000256" key="3">
    <source>
        <dbReference type="ARBA" id="ARBA00022692"/>
    </source>
</evidence>
<dbReference type="SUPFAM" id="SSF54631">
    <property type="entry name" value="CBS-domain pair"/>
    <property type="match status" value="1"/>
</dbReference>
<feature type="domain" description="CBS" evidence="13">
    <location>
        <begin position="479"/>
        <end position="538"/>
    </location>
</feature>
<feature type="transmembrane region" description="Helical" evidence="12">
    <location>
        <begin position="247"/>
        <end position="271"/>
    </location>
</feature>
<feature type="transmembrane region" description="Helical" evidence="12">
    <location>
        <begin position="389"/>
        <end position="411"/>
    </location>
</feature>
<keyword evidence="15" id="KW-1185">Reference proteome</keyword>
<dbReference type="InterPro" id="IPR014743">
    <property type="entry name" value="Cl-channel_core"/>
</dbReference>
<dbReference type="Gene3D" id="1.10.3080.10">
    <property type="entry name" value="Clc chloride channel"/>
    <property type="match status" value="1"/>
</dbReference>
<feature type="transmembrane region" description="Helical" evidence="12">
    <location>
        <begin position="291"/>
        <end position="309"/>
    </location>
</feature>
<dbReference type="SUPFAM" id="SSF81340">
    <property type="entry name" value="Clc chloride channel"/>
    <property type="match status" value="1"/>
</dbReference>
<keyword evidence="5" id="KW-0406">Ion transport</keyword>
<evidence type="ECO:0000256" key="10">
    <source>
        <dbReference type="PROSITE-ProRule" id="PRU00703"/>
    </source>
</evidence>
<feature type="transmembrane region" description="Helical" evidence="12">
    <location>
        <begin position="79"/>
        <end position="102"/>
    </location>
</feature>
<dbReference type="GO" id="GO:0005254">
    <property type="term" value="F:chloride channel activity"/>
    <property type="evidence" value="ECO:0007669"/>
    <property type="project" value="UniProtKB-KW"/>
</dbReference>
<feature type="transmembrane region" description="Helical" evidence="12">
    <location>
        <begin position="330"/>
        <end position="349"/>
    </location>
</feature>
<feature type="transmembrane region" description="Helical" evidence="12">
    <location>
        <begin position="217"/>
        <end position="235"/>
    </location>
</feature>
<keyword evidence="2" id="KW-0813">Transport</keyword>
<dbReference type="PANTHER" id="PTHR43427:SF6">
    <property type="entry name" value="CHLORIDE CHANNEL PROTEIN CLC-E"/>
    <property type="match status" value="1"/>
</dbReference>
<sequence length="565" mass="59154">MNTEQEFIPISPSLTGMPVRPGSTAGTAPVNKRVVYLCLQAILNAVIIGFVARGLVYLIDFITQLAFYHRFSFAPASPAGNRLGLLVIGVPITGSLIVGLMARYGSKAIRGHGIPEAMEKIMIDNSKIPWGMTFLKPLSAAVSIGTGGPFGAEGPIIATGGALGSVAGQLMHISAAERKIMLAAGSCAGMSAIFGSPLAAVLLAIELLLFEFSPRSIIPVTLACVTGAGMHLLLFESHPVFEMPAIPVASGSALIAYVAGGLLIGVAAAFITKAVYGVEDLFEKLPIHFMWWPAIGAVAVGVVGYFAPYTMGVGYSNISHLLEGNAPLQLILSLCVLKFISWVIALGSGTSGGTLAPLFTIGGALGAALGILGQHLFPDAGINIPTAALIGMAAMFAGASRAVLTSIVFALETTGQSNGLLPLLGACAAAYAVSFFLMKGSIMTEKIIRRGVKTPDAYEPDVLQGASVQQLYHAAPGSTVHNAPAVLLNDNAATAAELMGRFGISKLAVVKDADSMQYTGYITSADILKYYGDSRYQSAHFESPRITRRWMVRGRRLVRRSVKQQ</sequence>
<keyword evidence="9" id="KW-0407">Ion channel</keyword>
<dbReference type="AlphaFoldDB" id="A0A3E1NE92"/>
<reference evidence="14 15" key="1">
    <citation type="submission" date="2018-08" db="EMBL/GenBank/DDBJ databases">
        <title>Chitinophagaceae sp. K23C18032701, a novel bacterium isolated from forest soil.</title>
        <authorList>
            <person name="Wang C."/>
        </authorList>
    </citation>
    <scope>NUCLEOTIDE SEQUENCE [LARGE SCALE GENOMIC DNA]</scope>
    <source>
        <strain evidence="14 15">K23C18032701</strain>
    </source>
</reference>
<dbReference type="RefSeq" id="WP_116849165.1">
    <property type="nucleotide sequence ID" value="NZ_QTJU01000010.1"/>
</dbReference>
<accession>A0A3E1NE92</accession>
<evidence type="ECO:0000256" key="4">
    <source>
        <dbReference type="ARBA" id="ARBA00022989"/>
    </source>
</evidence>
<dbReference type="PRINTS" id="PR00762">
    <property type="entry name" value="CLCHANNEL"/>
</dbReference>
<evidence type="ECO:0000256" key="2">
    <source>
        <dbReference type="ARBA" id="ARBA00022448"/>
    </source>
</evidence>
<keyword evidence="3 12" id="KW-0812">Transmembrane</keyword>